<evidence type="ECO:0000256" key="7">
    <source>
        <dbReference type="ARBA" id="ARBA00022679"/>
    </source>
</evidence>
<feature type="domain" description="Ribosomal RNA small subunit methyltransferase E methyltransferase" evidence="11">
    <location>
        <begin position="76"/>
        <end position="220"/>
    </location>
</feature>
<organism evidence="12">
    <name type="scientific">hydrothermal vent metagenome</name>
    <dbReference type="NCBI Taxonomy" id="652676"/>
    <lineage>
        <taxon>unclassified sequences</taxon>
        <taxon>metagenomes</taxon>
        <taxon>ecological metagenomes</taxon>
    </lineage>
</organism>
<name>A0A1W1BGZ9_9ZZZZ</name>
<protein>
    <recommendedName>
        <fullName evidence="3">16S rRNA (uracil(1498)-N(3))-methyltransferase</fullName>
        <ecNumber evidence="3">2.1.1.193</ecNumber>
    </recommendedName>
</protein>
<evidence type="ECO:0000256" key="1">
    <source>
        <dbReference type="ARBA" id="ARBA00004496"/>
    </source>
</evidence>
<dbReference type="NCBIfam" id="TIGR00046">
    <property type="entry name" value="RsmE family RNA methyltransferase"/>
    <property type="match status" value="1"/>
</dbReference>
<keyword evidence="7 12" id="KW-0808">Transferase</keyword>
<dbReference type="GO" id="GO:0005737">
    <property type="term" value="C:cytoplasm"/>
    <property type="evidence" value="ECO:0007669"/>
    <property type="project" value="UniProtKB-SubCell"/>
</dbReference>
<keyword evidence="8" id="KW-0949">S-adenosyl-L-methionine</keyword>
<comment type="subcellular location">
    <subcellularLocation>
        <location evidence="1">Cytoplasm</location>
    </subcellularLocation>
</comment>
<evidence type="ECO:0000256" key="5">
    <source>
        <dbReference type="ARBA" id="ARBA00022552"/>
    </source>
</evidence>
<dbReference type="GO" id="GO:0070042">
    <property type="term" value="F:rRNA (uridine-N3-)-methyltransferase activity"/>
    <property type="evidence" value="ECO:0007669"/>
    <property type="project" value="TreeGrafter"/>
</dbReference>
<dbReference type="SUPFAM" id="SSF75217">
    <property type="entry name" value="alpha/beta knot"/>
    <property type="match status" value="1"/>
</dbReference>
<comment type="similarity">
    <text evidence="2">Belongs to the RNA methyltransferase RsmE family.</text>
</comment>
<evidence type="ECO:0000256" key="10">
    <source>
        <dbReference type="ARBA" id="ARBA00047944"/>
    </source>
</evidence>
<evidence type="ECO:0000259" key="11">
    <source>
        <dbReference type="Pfam" id="PF04452"/>
    </source>
</evidence>
<dbReference type="PIRSF" id="PIRSF015601">
    <property type="entry name" value="MTase_slr0722"/>
    <property type="match status" value="1"/>
</dbReference>
<sequence>MIFLFDENTGKESIKIRGENYKYLIKVRRHKEGDILSFRSEDDPSILYHYKLTHLTPREAHFELISSEVKEVKPSHKLHIGWCIIDPKSIEKTLPTLNEIGVDKISFIYCKRSQKNFKIDLKRLKRILKSSMQQCGRSSFMEFAIYNDLQSFLDDYTDVKVFDFCETVLRKETRFENVLIGCEGGFSDEEREILNKQECFKLDTPLVLRSESAACAVAAKILL</sequence>
<dbReference type="EC" id="2.1.1.193" evidence="3"/>
<proteinExistence type="inferred from homology"/>
<comment type="catalytic activity">
    <reaction evidence="10">
        <text>uridine(1498) in 16S rRNA + S-adenosyl-L-methionine = N(3)-methyluridine(1498) in 16S rRNA + S-adenosyl-L-homocysteine + H(+)</text>
        <dbReference type="Rhea" id="RHEA:42920"/>
        <dbReference type="Rhea" id="RHEA-COMP:10283"/>
        <dbReference type="Rhea" id="RHEA-COMP:10284"/>
        <dbReference type="ChEBI" id="CHEBI:15378"/>
        <dbReference type="ChEBI" id="CHEBI:57856"/>
        <dbReference type="ChEBI" id="CHEBI:59789"/>
        <dbReference type="ChEBI" id="CHEBI:65315"/>
        <dbReference type="ChEBI" id="CHEBI:74502"/>
        <dbReference type="EC" id="2.1.1.193"/>
    </reaction>
</comment>
<dbReference type="InterPro" id="IPR046886">
    <property type="entry name" value="RsmE_MTase_dom"/>
</dbReference>
<keyword evidence="6 12" id="KW-0489">Methyltransferase</keyword>
<keyword evidence="4" id="KW-0963">Cytoplasm</keyword>
<dbReference type="NCBIfam" id="NF008695">
    <property type="entry name" value="PRK11713.3-3"/>
    <property type="match status" value="1"/>
</dbReference>
<dbReference type="InterPro" id="IPR029028">
    <property type="entry name" value="Alpha/beta_knot_MTases"/>
</dbReference>
<evidence type="ECO:0000256" key="3">
    <source>
        <dbReference type="ARBA" id="ARBA00012328"/>
    </source>
</evidence>
<dbReference type="Gene3D" id="3.40.1280.10">
    <property type="match status" value="1"/>
</dbReference>
<dbReference type="PANTHER" id="PTHR30027:SF3">
    <property type="entry name" value="16S RRNA (URACIL(1498)-N(3))-METHYLTRANSFERASE"/>
    <property type="match status" value="1"/>
</dbReference>
<dbReference type="InterPro" id="IPR006700">
    <property type="entry name" value="RsmE"/>
</dbReference>
<comment type="function">
    <text evidence="9">Specifically methylates the N3 position of the uracil ring of uridine 1498 (m3U1498) in 16S rRNA. Acts on the fully assembled 30S ribosomal subunit.</text>
</comment>
<reference evidence="12" key="1">
    <citation type="submission" date="2016-10" db="EMBL/GenBank/DDBJ databases">
        <authorList>
            <person name="de Groot N.N."/>
        </authorList>
    </citation>
    <scope>NUCLEOTIDE SEQUENCE</scope>
</reference>
<accession>A0A1W1BGZ9</accession>
<keyword evidence="5" id="KW-0698">rRNA processing</keyword>
<evidence type="ECO:0000256" key="6">
    <source>
        <dbReference type="ARBA" id="ARBA00022603"/>
    </source>
</evidence>
<evidence type="ECO:0000313" key="12">
    <source>
        <dbReference type="EMBL" id="SFV52768.1"/>
    </source>
</evidence>
<dbReference type="AlphaFoldDB" id="A0A1W1BGZ9"/>
<evidence type="ECO:0000256" key="9">
    <source>
        <dbReference type="ARBA" id="ARBA00025699"/>
    </source>
</evidence>
<evidence type="ECO:0000256" key="4">
    <source>
        <dbReference type="ARBA" id="ARBA00022490"/>
    </source>
</evidence>
<dbReference type="EMBL" id="FPHB01000021">
    <property type="protein sequence ID" value="SFV52768.1"/>
    <property type="molecule type" value="Genomic_DNA"/>
</dbReference>
<dbReference type="GO" id="GO:0070475">
    <property type="term" value="P:rRNA base methylation"/>
    <property type="evidence" value="ECO:0007669"/>
    <property type="project" value="TreeGrafter"/>
</dbReference>
<dbReference type="InterPro" id="IPR029026">
    <property type="entry name" value="tRNA_m1G_MTases_N"/>
</dbReference>
<evidence type="ECO:0000256" key="2">
    <source>
        <dbReference type="ARBA" id="ARBA00005528"/>
    </source>
</evidence>
<evidence type="ECO:0000256" key="8">
    <source>
        <dbReference type="ARBA" id="ARBA00022691"/>
    </source>
</evidence>
<dbReference type="Pfam" id="PF04452">
    <property type="entry name" value="Methyltrans_RNA"/>
    <property type="match status" value="1"/>
</dbReference>
<gene>
    <name evidence="12" type="ORF">MNB_SM-7-7</name>
</gene>
<dbReference type="PANTHER" id="PTHR30027">
    <property type="entry name" value="RIBOSOMAL RNA SMALL SUBUNIT METHYLTRANSFERASE E"/>
    <property type="match status" value="1"/>
</dbReference>